<dbReference type="GO" id="GO:0005576">
    <property type="term" value="C:extracellular region"/>
    <property type="evidence" value="ECO:0007669"/>
    <property type="project" value="InterPro"/>
</dbReference>
<dbReference type="PRINTS" id="PR00837">
    <property type="entry name" value="V5TPXLIKE"/>
</dbReference>
<feature type="compositionally biased region" description="Low complexity" evidence="1">
    <location>
        <begin position="34"/>
        <end position="43"/>
    </location>
</feature>
<feature type="signal peptide" evidence="3">
    <location>
        <begin position="1"/>
        <end position="35"/>
    </location>
</feature>
<dbReference type="SMART" id="SM00198">
    <property type="entry name" value="SCP"/>
    <property type="match status" value="1"/>
</dbReference>
<reference evidence="5" key="1">
    <citation type="submission" date="2016-03" db="EMBL/GenBank/DDBJ databases">
        <title>Draft genome sequence of Rosellinia necatrix.</title>
        <authorList>
            <person name="Kanematsu S."/>
        </authorList>
    </citation>
    <scope>NUCLEOTIDE SEQUENCE [LARGE SCALE GENOMIC DNA]</scope>
    <source>
        <strain evidence="5">W97</strain>
    </source>
</reference>
<proteinExistence type="predicted"/>
<organism evidence="5">
    <name type="scientific">Rosellinia necatrix</name>
    <name type="common">White root-rot fungus</name>
    <dbReference type="NCBI Taxonomy" id="77044"/>
    <lineage>
        <taxon>Eukaryota</taxon>
        <taxon>Fungi</taxon>
        <taxon>Dikarya</taxon>
        <taxon>Ascomycota</taxon>
        <taxon>Pezizomycotina</taxon>
        <taxon>Sordariomycetes</taxon>
        <taxon>Xylariomycetidae</taxon>
        <taxon>Xylariales</taxon>
        <taxon>Xylariaceae</taxon>
        <taxon>Rosellinia</taxon>
    </lineage>
</organism>
<name>A0A1W2TBH7_ROSNE</name>
<evidence type="ECO:0000256" key="2">
    <source>
        <dbReference type="SAM" id="Phobius"/>
    </source>
</evidence>
<keyword evidence="2" id="KW-0472">Membrane</keyword>
<feature type="chain" id="PRO_5012031946" evidence="3">
    <location>
        <begin position="36"/>
        <end position="240"/>
    </location>
</feature>
<dbReference type="AlphaFoldDB" id="A0A1W2TBH7"/>
<gene>
    <name evidence="5" type="ORF">SAMD00023353_1002670</name>
</gene>
<protein>
    <submittedName>
        <fullName evidence="5">Putative SCP-like extracellular protein</fullName>
    </submittedName>
</protein>
<dbReference type="STRING" id="77044.A0A1W2TBH7"/>
<dbReference type="InterPro" id="IPR018244">
    <property type="entry name" value="Allrgn_V5/Tpx1_CS"/>
</dbReference>
<evidence type="ECO:0000259" key="4">
    <source>
        <dbReference type="SMART" id="SM00198"/>
    </source>
</evidence>
<keyword evidence="6" id="KW-1185">Reference proteome</keyword>
<evidence type="ECO:0000256" key="3">
    <source>
        <dbReference type="SAM" id="SignalP"/>
    </source>
</evidence>
<dbReference type="Proteomes" id="UP000054516">
    <property type="component" value="Unassembled WGS sequence"/>
</dbReference>
<dbReference type="Gene3D" id="3.40.33.10">
    <property type="entry name" value="CAP"/>
    <property type="match status" value="1"/>
</dbReference>
<keyword evidence="3" id="KW-0732">Signal</keyword>
<feature type="transmembrane region" description="Helical" evidence="2">
    <location>
        <begin position="221"/>
        <end position="239"/>
    </location>
</feature>
<dbReference type="InterPro" id="IPR014044">
    <property type="entry name" value="CAP_dom"/>
</dbReference>
<evidence type="ECO:0000313" key="6">
    <source>
        <dbReference type="Proteomes" id="UP000054516"/>
    </source>
</evidence>
<evidence type="ECO:0000313" key="5">
    <source>
        <dbReference type="EMBL" id="GAP85258.2"/>
    </source>
</evidence>
<feature type="domain" description="SCP" evidence="4">
    <location>
        <begin position="58"/>
        <end position="192"/>
    </location>
</feature>
<dbReference type="OrthoDB" id="337038at2759"/>
<accession>A0A1W2TBH7</accession>
<dbReference type="EMBL" id="DF977455">
    <property type="protein sequence ID" value="GAP85258.2"/>
    <property type="molecule type" value="Genomic_DNA"/>
</dbReference>
<dbReference type="SUPFAM" id="SSF55797">
    <property type="entry name" value="PR-1-like"/>
    <property type="match status" value="1"/>
</dbReference>
<feature type="region of interest" description="Disordered" evidence="1">
    <location>
        <begin position="34"/>
        <end position="55"/>
    </location>
</feature>
<keyword evidence="2" id="KW-0812">Transmembrane</keyword>
<dbReference type="InterPro" id="IPR001283">
    <property type="entry name" value="CRISP-related"/>
</dbReference>
<dbReference type="PANTHER" id="PTHR10334">
    <property type="entry name" value="CYSTEINE-RICH SECRETORY PROTEIN-RELATED"/>
    <property type="match status" value="1"/>
</dbReference>
<dbReference type="OMA" id="KPRFTHE"/>
<evidence type="ECO:0000256" key="1">
    <source>
        <dbReference type="SAM" id="MobiDB-lite"/>
    </source>
</evidence>
<dbReference type="InterPro" id="IPR035940">
    <property type="entry name" value="CAP_sf"/>
</dbReference>
<keyword evidence="2" id="KW-1133">Transmembrane helix</keyword>
<dbReference type="Pfam" id="PF00188">
    <property type="entry name" value="CAP"/>
    <property type="match status" value="1"/>
</dbReference>
<dbReference type="PROSITE" id="PS01009">
    <property type="entry name" value="CRISP_1"/>
    <property type="match status" value="1"/>
</dbReference>
<sequence length="240" mass="25175">MALTTTATQPRSPRALLFRLSLLTILSLFAPPSTARNPTTTAPPTAPSTPPSSTDQTAFASAILRTTNAYRAAHNASALCWNATLASFAASYLATSTTTTATCADGVLAHSGGPYGENLALGYADAAASVASWGDEGGRYDFDRPGFRKSTGHFTQLVWRASTDVGCARRLCGARRGWYLACEYWPPGNVLGAFRDEVGRPVDSAAAAPPLRGRGRGRGRVGASAVLVTAGVVVVIWMFF</sequence>